<keyword evidence="2" id="KW-1003">Cell membrane</keyword>
<feature type="transmembrane region" description="Helical" evidence="7">
    <location>
        <begin position="65"/>
        <end position="84"/>
    </location>
</feature>
<name>A0A511D9W5_9PSEU</name>
<feature type="transmembrane region" description="Helical" evidence="7">
    <location>
        <begin position="142"/>
        <end position="163"/>
    </location>
</feature>
<comment type="subcellular location">
    <subcellularLocation>
        <location evidence="1">Cell membrane</location>
        <topology evidence="1">Multi-pass membrane protein</topology>
    </subcellularLocation>
</comment>
<evidence type="ECO:0008006" key="10">
    <source>
        <dbReference type="Google" id="ProtNLM"/>
    </source>
</evidence>
<feature type="transmembrane region" description="Helical" evidence="7">
    <location>
        <begin position="115"/>
        <end position="135"/>
    </location>
</feature>
<keyword evidence="4 7" id="KW-1133">Transmembrane helix</keyword>
<feature type="transmembrane region" description="Helical" evidence="7">
    <location>
        <begin position="313"/>
        <end position="334"/>
    </location>
</feature>
<proteinExistence type="predicted"/>
<feature type="transmembrane region" description="Helical" evidence="7">
    <location>
        <begin position="183"/>
        <end position="204"/>
    </location>
</feature>
<keyword evidence="9" id="KW-1185">Reference proteome</keyword>
<dbReference type="InterPro" id="IPR001851">
    <property type="entry name" value="ABC_transp_permease"/>
</dbReference>
<evidence type="ECO:0000256" key="1">
    <source>
        <dbReference type="ARBA" id="ARBA00004651"/>
    </source>
</evidence>
<evidence type="ECO:0000313" key="8">
    <source>
        <dbReference type="EMBL" id="GEL21600.1"/>
    </source>
</evidence>
<dbReference type="Proteomes" id="UP000321685">
    <property type="component" value="Unassembled WGS sequence"/>
</dbReference>
<accession>A0A511D9W5</accession>
<protein>
    <recommendedName>
        <fullName evidence="10">Branched-chain amino acid ABC transporter permease</fullName>
    </recommendedName>
</protein>
<evidence type="ECO:0000256" key="2">
    <source>
        <dbReference type="ARBA" id="ARBA00022475"/>
    </source>
</evidence>
<feature type="transmembrane region" description="Helical" evidence="7">
    <location>
        <begin position="238"/>
        <end position="255"/>
    </location>
</feature>
<organism evidence="8 9">
    <name type="scientific">Pseudonocardia sulfidoxydans NBRC 16205</name>
    <dbReference type="NCBI Taxonomy" id="1223511"/>
    <lineage>
        <taxon>Bacteria</taxon>
        <taxon>Bacillati</taxon>
        <taxon>Actinomycetota</taxon>
        <taxon>Actinomycetes</taxon>
        <taxon>Pseudonocardiales</taxon>
        <taxon>Pseudonocardiaceae</taxon>
        <taxon>Pseudonocardia</taxon>
    </lineage>
</organism>
<dbReference type="Pfam" id="PF02653">
    <property type="entry name" value="BPD_transp_2"/>
    <property type="match status" value="1"/>
</dbReference>
<dbReference type="GO" id="GO:0015658">
    <property type="term" value="F:branched-chain amino acid transmembrane transporter activity"/>
    <property type="evidence" value="ECO:0007669"/>
    <property type="project" value="InterPro"/>
</dbReference>
<reference evidence="8 9" key="1">
    <citation type="submission" date="2019-07" db="EMBL/GenBank/DDBJ databases">
        <title>Whole genome shotgun sequence of Pseudonocardia sulfidoxydans NBRC 16205.</title>
        <authorList>
            <person name="Hosoyama A."/>
            <person name="Uohara A."/>
            <person name="Ohji S."/>
            <person name="Ichikawa N."/>
        </authorList>
    </citation>
    <scope>NUCLEOTIDE SEQUENCE [LARGE SCALE GENOMIC DNA]</scope>
    <source>
        <strain evidence="8 9">NBRC 16205</strain>
    </source>
</reference>
<dbReference type="GO" id="GO:0005886">
    <property type="term" value="C:plasma membrane"/>
    <property type="evidence" value="ECO:0007669"/>
    <property type="project" value="UniProtKB-SubCell"/>
</dbReference>
<feature type="transmembrane region" description="Helical" evidence="7">
    <location>
        <begin position="42"/>
        <end position="59"/>
    </location>
</feature>
<dbReference type="InterPro" id="IPR043428">
    <property type="entry name" value="LivM-like"/>
</dbReference>
<evidence type="ECO:0000256" key="3">
    <source>
        <dbReference type="ARBA" id="ARBA00022692"/>
    </source>
</evidence>
<dbReference type="AlphaFoldDB" id="A0A511D9W5"/>
<evidence type="ECO:0000256" key="4">
    <source>
        <dbReference type="ARBA" id="ARBA00022989"/>
    </source>
</evidence>
<evidence type="ECO:0000313" key="9">
    <source>
        <dbReference type="Proteomes" id="UP000321685"/>
    </source>
</evidence>
<dbReference type="CDD" id="cd06581">
    <property type="entry name" value="TM_PBP1_LivM_like"/>
    <property type="match status" value="1"/>
</dbReference>
<dbReference type="OrthoDB" id="9814461at2"/>
<keyword evidence="5 7" id="KW-0472">Membrane</keyword>
<feature type="region of interest" description="Disordered" evidence="6">
    <location>
        <begin position="348"/>
        <end position="367"/>
    </location>
</feature>
<dbReference type="PANTHER" id="PTHR30482:SF10">
    <property type="entry name" value="HIGH-AFFINITY BRANCHED-CHAIN AMINO ACID TRANSPORT PROTEIN BRAE"/>
    <property type="match status" value="1"/>
</dbReference>
<sequence>MSDSTEVLASAPTTGPAAVAAGIRANAGAADDGGRGPGLRKGIVAIVALVVLFAVPFVANSYLVFVLSLTLVYAISTVGFNLLIGWSGQIGLAHAALFAIGAYGSAVTVEHGIPFLVTIPLAGVAAALLAVIIGFPAVRLKGFFLAIATLALGMAIVELLVFARPITGGGAGMNVDVWTLPSITGSASTYFVILVVAALTFFLTRRALLGRFGRTLQAVRDLGPLTGSLGVSVLRYRLVAFGLSGFIAAVAGTLYSQLQTFIFPAMFHMNLLVPMLVMVFVGGAGSLWGPLVGAAFAVVIIEFFQDLGDQQAIAYGVVLMVVIALLPGGLTSLFRTVRDSRFGTALQRRKPATPVPGTQGTAAKEDA</sequence>
<evidence type="ECO:0000256" key="6">
    <source>
        <dbReference type="SAM" id="MobiDB-lite"/>
    </source>
</evidence>
<gene>
    <name evidence="8" type="ORF">PSU4_05540</name>
</gene>
<evidence type="ECO:0000256" key="5">
    <source>
        <dbReference type="ARBA" id="ARBA00023136"/>
    </source>
</evidence>
<evidence type="ECO:0000256" key="7">
    <source>
        <dbReference type="SAM" id="Phobius"/>
    </source>
</evidence>
<dbReference type="RefSeq" id="WP_147102336.1">
    <property type="nucleotide sequence ID" value="NZ_BJVJ01000003.1"/>
</dbReference>
<comment type="caution">
    <text evidence="8">The sequence shown here is derived from an EMBL/GenBank/DDBJ whole genome shotgun (WGS) entry which is preliminary data.</text>
</comment>
<feature type="transmembrane region" description="Helical" evidence="7">
    <location>
        <begin position="288"/>
        <end position="307"/>
    </location>
</feature>
<dbReference type="PANTHER" id="PTHR30482">
    <property type="entry name" value="HIGH-AFFINITY BRANCHED-CHAIN AMINO ACID TRANSPORT SYSTEM PERMEASE"/>
    <property type="match status" value="1"/>
</dbReference>
<keyword evidence="3 7" id="KW-0812">Transmembrane</keyword>
<dbReference type="EMBL" id="BJVJ01000003">
    <property type="protein sequence ID" value="GEL21600.1"/>
    <property type="molecule type" value="Genomic_DNA"/>
</dbReference>